<organism evidence="6 7">
    <name type="scientific">Conexivisphaera calida</name>
    <dbReference type="NCBI Taxonomy" id="1874277"/>
    <lineage>
        <taxon>Archaea</taxon>
        <taxon>Nitrososphaerota</taxon>
        <taxon>Conexivisphaeria</taxon>
        <taxon>Conexivisphaerales</taxon>
        <taxon>Conexivisphaeraceae</taxon>
        <taxon>Conexivisphaera</taxon>
    </lineage>
</organism>
<keyword evidence="7" id="KW-1185">Reference proteome</keyword>
<dbReference type="PANTHER" id="PTHR43462">
    <property type="entry name" value="ALANYL-TRNA EDITING PROTEIN"/>
    <property type="match status" value="1"/>
</dbReference>
<keyword evidence="3" id="KW-0479">Metal-binding</keyword>
<dbReference type="InterPro" id="IPR018165">
    <property type="entry name" value="Ala-tRNA-synth_IIc_core"/>
</dbReference>
<proteinExistence type="predicted"/>
<dbReference type="SMART" id="SM00863">
    <property type="entry name" value="tRNA_SAD"/>
    <property type="match status" value="1"/>
</dbReference>
<dbReference type="InterPro" id="IPR012947">
    <property type="entry name" value="tRNA_SAD"/>
</dbReference>
<sequence>MPTDPIYLRDAYARRFEAVVTASGDDYVVLDRTAFYPGGGGQPPDSGALEFGGRRVDVVEASKMGEDVAHRLQGEVPPPGTAVVGELDWGRRYAHMRLHTAIHLLDALLLRRNVGGEITGGQIYDDRARVDFDWPEFSREALDGLVEEANSEIRRGRRVLVKYLSREEAMAIPNLARTAPGRELLARLSTVRVVEIEGLDVQMDGGTHVADIGEIGTIRPTRVENKGRRNKRVEFILE</sequence>
<dbReference type="GO" id="GO:0006419">
    <property type="term" value="P:alanyl-tRNA aminoacylation"/>
    <property type="evidence" value="ECO:0007669"/>
    <property type="project" value="InterPro"/>
</dbReference>
<reference evidence="6 7" key="1">
    <citation type="journal article" date="2019" name="ISME J.">
        <title>Isolation and characterization of a thermophilic sulfur- and iron-reducing thaumarchaeote from a terrestrial acidic hot spring.</title>
        <authorList>
            <person name="Kato S."/>
            <person name="Itoh T."/>
            <person name="Yuki M."/>
            <person name="Nagamori M."/>
            <person name="Ohnishi M."/>
            <person name="Uematsu K."/>
            <person name="Suzuki K."/>
            <person name="Takashina T."/>
            <person name="Ohkuma M."/>
        </authorList>
    </citation>
    <scope>NUCLEOTIDE SEQUENCE [LARGE SCALE GENOMIC DNA]</scope>
    <source>
        <strain evidence="6 7">NAS-02</strain>
    </source>
</reference>
<feature type="domain" description="Alanyl-transfer RNA synthetases family profile" evidence="5">
    <location>
        <begin position="1"/>
        <end position="238"/>
    </location>
</feature>
<dbReference type="SUPFAM" id="SSF55186">
    <property type="entry name" value="ThrRS/AlaRS common domain"/>
    <property type="match status" value="1"/>
</dbReference>
<dbReference type="Gene3D" id="2.40.30.130">
    <property type="match status" value="1"/>
</dbReference>
<dbReference type="InterPro" id="IPR018164">
    <property type="entry name" value="Ala-tRNA-synth_IIc_N"/>
</dbReference>
<dbReference type="PANTHER" id="PTHR43462:SF1">
    <property type="entry name" value="ALANYL-TRNA EDITING PROTEIN AARSD1"/>
    <property type="match status" value="1"/>
</dbReference>
<gene>
    <name evidence="6" type="ORF">NAS2_0745</name>
</gene>
<name>A0A4P2VCB8_9ARCH</name>
<dbReference type="GeneID" id="55584558"/>
<keyword evidence="4" id="KW-0862">Zinc</keyword>
<evidence type="ECO:0000259" key="5">
    <source>
        <dbReference type="PROSITE" id="PS50860"/>
    </source>
</evidence>
<evidence type="ECO:0000256" key="2">
    <source>
        <dbReference type="ARBA" id="ARBA00004496"/>
    </source>
</evidence>
<dbReference type="Proteomes" id="UP000509448">
    <property type="component" value="Chromosome"/>
</dbReference>
<dbReference type="AlphaFoldDB" id="A0A4P2VCB8"/>
<evidence type="ECO:0000256" key="3">
    <source>
        <dbReference type="ARBA" id="ARBA00022723"/>
    </source>
</evidence>
<evidence type="ECO:0000313" key="7">
    <source>
        <dbReference type="Proteomes" id="UP000509448"/>
    </source>
</evidence>
<dbReference type="GO" id="GO:0046872">
    <property type="term" value="F:metal ion binding"/>
    <property type="evidence" value="ECO:0007669"/>
    <property type="project" value="UniProtKB-KW"/>
</dbReference>
<accession>A0A4P2VCB8</accession>
<dbReference type="KEGG" id="ccai:NAS2_0745"/>
<dbReference type="InterPro" id="IPR009000">
    <property type="entry name" value="Transl_B-barrel_sf"/>
</dbReference>
<dbReference type="Pfam" id="PF07973">
    <property type="entry name" value="tRNA_SAD"/>
    <property type="match status" value="1"/>
</dbReference>
<dbReference type="EMBL" id="AP018732">
    <property type="protein sequence ID" value="BBE42134.1"/>
    <property type="molecule type" value="Genomic_DNA"/>
</dbReference>
<dbReference type="GO" id="GO:0003676">
    <property type="term" value="F:nucleic acid binding"/>
    <property type="evidence" value="ECO:0007669"/>
    <property type="project" value="InterPro"/>
</dbReference>
<dbReference type="RefSeq" id="WP_174448397.1">
    <property type="nucleotide sequence ID" value="NZ_AP018732.1"/>
</dbReference>
<protein>
    <submittedName>
        <fullName evidence="6">Ser-tRNA deacylase</fullName>
    </submittedName>
</protein>
<evidence type="ECO:0000313" key="6">
    <source>
        <dbReference type="EMBL" id="BBE42134.1"/>
    </source>
</evidence>
<dbReference type="Pfam" id="PF01411">
    <property type="entry name" value="tRNA-synt_2c"/>
    <property type="match status" value="1"/>
</dbReference>
<dbReference type="SUPFAM" id="SSF50447">
    <property type="entry name" value="Translation proteins"/>
    <property type="match status" value="1"/>
</dbReference>
<dbReference type="InterPro" id="IPR018163">
    <property type="entry name" value="Thr/Ala-tRNA-synth_IIc_edit"/>
</dbReference>
<dbReference type="GO" id="GO:0005737">
    <property type="term" value="C:cytoplasm"/>
    <property type="evidence" value="ECO:0007669"/>
    <property type="project" value="UniProtKB-SubCell"/>
</dbReference>
<dbReference type="OrthoDB" id="11392at2157"/>
<evidence type="ECO:0000256" key="4">
    <source>
        <dbReference type="ARBA" id="ARBA00022833"/>
    </source>
</evidence>
<dbReference type="Gene3D" id="3.30.980.10">
    <property type="entry name" value="Threonyl-trna Synthetase, Chain A, domain 2"/>
    <property type="match status" value="1"/>
</dbReference>
<dbReference type="PROSITE" id="PS50860">
    <property type="entry name" value="AA_TRNA_LIGASE_II_ALA"/>
    <property type="match status" value="1"/>
</dbReference>
<dbReference type="InterPro" id="IPR051335">
    <property type="entry name" value="Alanyl-tRNA_Editing_Enzymes"/>
</dbReference>
<dbReference type="GO" id="GO:0004813">
    <property type="term" value="F:alanine-tRNA ligase activity"/>
    <property type="evidence" value="ECO:0007669"/>
    <property type="project" value="InterPro"/>
</dbReference>
<dbReference type="GO" id="GO:0005524">
    <property type="term" value="F:ATP binding"/>
    <property type="evidence" value="ECO:0007669"/>
    <property type="project" value="InterPro"/>
</dbReference>
<dbReference type="GO" id="GO:0002161">
    <property type="term" value="F:aminoacyl-tRNA deacylase activity"/>
    <property type="evidence" value="ECO:0007669"/>
    <property type="project" value="UniProtKB-ARBA"/>
</dbReference>
<evidence type="ECO:0000256" key="1">
    <source>
        <dbReference type="ARBA" id="ARBA00001947"/>
    </source>
</evidence>
<comment type="subcellular location">
    <subcellularLocation>
        <location evidence="2">Cytoplasm</location>
    </subcellularLocation>
</comment>
<comment type="cofactor">
    <cofactor evidence="1">
        <name>Zn(2+)</name>
        <dbReference type="ChEBI" id="CHEBI:29105"/>
    </cofactor>
</comment>